<dbReference type="EMBL" id="CP002305">
    <property type="protein sequence ID" value="ADQ15807.1"/>
    <property type="molecule type" value="Genomic_DNA"/>
</dbReference>
<dbReference type="eggNOG" id="COG0607">
    <property type="taxonomic scope" value="Bacteria"/>
</dbReference>
<dbReference type="Pfam" id="PF16670">
    <property type="entry name" value="PI-PLC-C1"/>
    <property type="match status" value="1"/>
</dbReference>
<dbReference type="CDD" id="cd08589">
    <property type="entry name" value="PI-PLCc_SaPLC1_like"/>
    <property type="match status" value="1"/>
</dbReference>
<evidence type="ECO:0000313" key="3">
    <source>
        <dbReference type="Proteomes" id="UP000007435"/>
    </source>
</evidence>
<evidence type="ECO:0000313" key="2">
    <source>
        <dbReference type="EMBL" id="ADQ15807.1"/>
    </source>
</evidence>
<evidence type="ECO:0000256" key="1">
    <source>
        <dbReference type="SAM" id="SignalP"/>
    </source>
</evidence>
<dbReference type="AlphaFoldDB" id="E4RRH8"/>
<dbReference type="Gene3D" id="3.20.20.190">
    <property type="entry name" value="Phosphatidylinositol (PI) phosphodiesterase"/>
    <property type="match status" value="1"/>
</dbReference>
<dbReference type="GO" id="GO:0006629">
    <property type="term" value="P:lipid metabolic process"/>
    <property type="evidence" value="ECO:0007669"/>
    <property type="project" value="InterPro"/>
</dbReference>
<evidence type="ECO:0008006" key="4">
    <source>
        <dbReference type="Google" id="ProtNLM"/>
    </source>
</evidence>
<reference key="1">
    <citation type="submission" date="2010-11" db="EMBL/GenBank/DDBJ databases">
        <title>The complete genome of Leadbetterella byssophila DSM 17132.</title>
        <authorList>
            <consortium name="US DOE Joint Genome Institute (JGI-PGF)"/>
            <person name="Lucas S."/>
            <person name="Copeland A."/>
            <person name="Lapidus A."/>
            <person name="Glavina del Rio T."/>
            <person name="Dalin E."/>
            <person name="Tice H."/>
            <person name="Bruce D."/>
            <person name="Goodwin L."/>
            <person name="Pitluck S."/>
            <person name="Kyrpides N."/>
            <person name="Mavromatis K."/>
            <person name="Ivanova N."/>
            <person name="Teshima H."/>
            <person name="Brettin T."/>
            <person name="Detter J.C."/>
            <person name="Han C."/>
            <person name="Tapia R."/>
            <person name="Land M."/>
            <person name="Hauser L."/>
            <person name="Markowitz V."/>
            <person name="Cheng J.-F."/>
            <person name="Hugenholtz P."/>
            <person name="Woyke T."/>
            <person name="Wu D."/>
            <person name="Tindall B."/>
            <person name="Pomrenke H.G."/>
            <person name="Brambilla E."/>
            <person name="Klenk H.-P."/>
            <person name="Eisen J.A."/>
        </authorList>
    </citation>
    <scope>NUCLEOTIDE SEQUENCE [LARGE SCALE GENOMIC DNA]</scope>
    <source>
        <strain>DSM 17132</strain>
    </source>
</reference>
<reference evidence="2 3" key="2">
    <citation type="journal article" date="2011" name="Stand. Genomic Sci.">
        <title>Complete genome sequence of Leadbetterella byssophila type strain (4M15).</title>
        <authorList>
            <person name="Abt B."/>
            <person name="Teshima H."/>
            <person name="Lucas S."/>
            <person name="Lapidus A."/>
            <person name="Del Rio T.G."/>
            <person name="Nolan M."/>
            <person name="Tice H."/>
            <person name="Cheng J.F."/>
            <person name="Pitluck S."/>
            <person name="Liolios K."/>
            <person name="Pagani I."/>
            <person name="Ivanova N."/>
            <person name="Mavromatis K."/>
            <person name="Pati A."/>
            <person name="Tapia R."/>
            <person name="Han C."/>
            <person name="Goodwin L."/>
            <person name="Chen A."/>
            <person name="Palaniappan K."/>
            <person name="Land M."/>
            <person name="Hauser L."/>
            <person name="Chang Y.J."/>
            <person name="Jeffries C.D."/>
            <person name="Rohde M."/>
            <person name="Goker M."/>
            <person name="Tindall B.J."/>
            <person name="Detter J.C."/>
            <person name="Woyke T."/>
            <person name="Bristow J."/>
            <person name="Eisen J.A."/>
            <person name="Markowitz V."/>
            <person name="Hugenholtz P."/>
            <person name="Klenk H.P."/>
            <person name="Kyrpides N.C."/>
        </authorList>
    </citation>
    <scope>NUCLEOTIDE SEQUENCE [LARGE SCALE GENOMIC DNA]</scope>
    <source>
        <strain evidence="3">DSM 17132 / JCM 16389 / KACC 11308 / NBRC 106382 / 4M15</strain>
    </source>
</reference>
<name>E4RRH8_LEAB4</name>
<feature type="chain" id="PRO_5003186878" description="Calcium-dependent phosphoinositide phospholipase C" evidence="1">
    <location>
        <begin position="27"/>
        <end position="357"/>
    </location>
</feature>
<dbReference type="HOGENOM" id="CLU_045947_0_0_10"/>
<dbReference type="RefSeq" id="WP_013406865.1">
    <property type="nucleotide sequence ID" value="NC_014655.1"/>
</dbReference>
<dbReference type="KEGG" id="lby:Lbys_0011"/>
<keyword evidence="1" id="KW-0732">Signal</keyword>
<dbReference type="GO" id="GO:0008081">
    <property type="term" value="F:phosphoric diester hydrolase activity"/>
    <property type="evidence" value="ECO:0007669"/>
    <property type="project" value="InterPro"/>
</dbReference>
<protein>
    <recommendedName>
        <fullName evidence="4">Calcium-dependent phosphoinositide phospholipase C</fullName>
    </recommendedName>
</protein>
<keyword evidence="3" id="KW-1185">Reference proteome</keyword>
<accession>E4RRH8</accession>
<dbReference type="Proteomes" id="UP000007435">
    <property type="component" value="Chromosome"/>
</dbReference>
<dbReference type="InterPro" id="IPR017946">
    <property type="entry name" value="PLC-like_Pdiesterase_TIM-brl"/>
</dbReference>
<organism evidence="2 3">
    <name type="scientific">Leadbetterella byssophila (strain DSM 17132 / JCM 16389 / KACC 11308 / NBRC 106382 / 4M15)</name>
    <dbReference type="NCBI Taxonomy" id="649349"/>
    <lineage>
        <taxon>Bacteria</taxon>
        <taxon>Pseudomonadati</taxon>
        <taxon>Bacteroidota</taxon>
        <taxon>Cytophagia</taxon>
        <taxon>Cytophagales</taxon>
        <taxon>Leadbetterellaceae</taxon>
        <taxon>Leadbetterella</taxon>
    </lineage>
</organism>
<proteinExistence type="predicted"/>
<gene>
    <name evidence="2" type="ordered locus">Lbys_0011</name>
</gene>
<dbReference type="InterPro" id="IPR032075">
    <property type="entry name" value="PI-PLC-C1"/>
</dbReference>
<feature type="signal peptide" evidence="1">
    <location>
        <begin position="1"/>
        <end position="26"/>
    </location>
</feature>
<dbReference type="STRING" id="649349.Lbys_0011"/>
<dbReference type="SUPFAM" id="SSF51695">
    <property type="entry name" value="PLC-like phosphodiesterases"/>
    <property type="match status" value="1"/>
</dbReference>
<sequence length="357" mass="40454">MESMKLLFSSFSVKALVLLSVQTVNAQEKLNHVQVIGTHNSYKTAIDKPVMDTLMSFNPKWGVRFDYSHEPIDVQLNLGLANLEIDIAVDRNGGKFSKPALYELFKDQVPPYNQDGEMDKPGLKVLHMQDLDFRSHCGTLSTCLQILRKWSDEHPQHHPVFITMNAKTGPVNHLPTVADEFEKEDYQELNSLIWKELGPGKLLIPKDVQGNFPTLEAAILKKGWPTINSVRGKFIFVLDETGAKRSTYLNSGSEVQVMFTDSPEGDPNAAILIKNDPKKQKEEIKSLVKKGYIIRTRADADTFEARNEDYSRFQAACESGAQIITTDYYRESTHFPSSYKIIFPEGKYVRVNPLLKK</sequence>